<name>A0A5D0CT87_9BACL</name>
<evidence type="ECO:0000256" key="1">
    <source>
        <dbReference type="SAM" id="MobiDB-lite"/>
    </source>
</evidence>
<dbReference type="RefSeq" id="WP_148451788.1">
    <property type="nucleotide sequence ID" value="NZ_BORZ01000001.1"/>
</dbReference>
<keyword evidence="4" id="KW-1185">Reference proteome</keyword>
<dbReference type="EMBL" id="VSDO01000002">
    <property type="protein sequence ID" value="TYA13191.1"/>
    <property type="molecule type" value="Genomic_DNA"/>
</dbReference>
<accession>A0A5D0CT87</accession>
<feature type="transmembrane region" description="Helical" evidence="2">
    <location>
        <begin position="31"/>
        <end position="48"/>
    </location>
</feature>
<keyword evidence="2" id="KW-0472">Membrane</keyword>
<dbReference type="OrthoDB" id="2660621at2"/>
<sequence>MKKQAILFWIVIALAAFSILDGLFGRGRLDLGGLLIPLIVVGIVFLLYKFPPRQFRKSTPKVKPSARTMAKVAGERRQAGGKRKSYPFQVIEGQKGKNDDDLPKYH</sequence>
<keyword evidence="2" id="KW-0812">Transmembrane</keyword>
<gene>
    <name evidence="3" type="ORF">FRY98_10995</name>
</gene>
<protein>
    <recommendedName>
        <fullName evidence="5">DUF2207 domain-containing protein</fullName>
    </recommendedName>
</protein>
<evidence type="ECO:0000313" key="4">
    <source>
        <dbReference type="Proteomes" id="UP000325218"/>
    </source>
</evidence>
<feature type="transmembrane region" description="Helical" evidence="2">
    <location>
        <begin position="7"/>
        <end position="25"/>
    </location>
</feature>
<dbReference type="Proteomes" id="UP000325218">
    <property type="component" value="Unassembled WGS sequence"/>
</dbReference>
<organism evidence="3 4">
    <name type="scientific">Paenibacillus faecis</name>
    <dbReference type="NCBI Taxonomy" id="862114"/>
    <lineage>
        <taxon>Bacteria</taxon>
        <taxon>Bacillati</taxon>
        <taxon>Bacillota</taxon>
        <taxon>Bacilli</taxon>
        <taxon>Bacillales</taxon>
        <taxon>Paenibacillaceae</taxon>
        <taxon>Paenibacillus</taxon>
    </lineage>
</organism>
<reference evidence="3 4" key="1">
    <citation type="submission" date="2019-08" db="EMBL/GenBank/DDBJ databases">
        <title>Genome sequencing of Paenibacillus faecis DSM 23593(T).</title>
        <authorList>
            <person name="Kook J.-K."/>
            <person name="Park S.-N."/>
            <person name="Lim Y.K."/>
        </authorList>
    </citation>
    <scope>NUCLEOTIDE SEQUENCE [LARGE SCALE GENOMIC DNA]</scope>
    <source>
        <strain evidence="3 4">DSM 23593</strain>
    </source>
</reference>
<feature type="compositionally biased region" description="Basic and acidic residues" evidence="1">
    <location>
        <begin position="94"/>
        <end position="106"/>
    </location>
</feature>
<evidence type="ECO:0000256" key="2">
    <source>
        <dbReference type="SAM" id="Phobius"/>
    </source>
</evidence>
<dbReference type="AlphaFoldDB" id="A0A5D0CT87"/>
<proteinExistence type="predicted"/>
<keyword evidence="2" id="KW-1133">Transmembrane helix</keyword>
<evidence type="ECO:0008006" key="5">
    <source>
        <dbReference type="Google" id="ProtNLM"/>
    </source>
</evidence>
<comment type="caution">
    <text evidence="3">The sequence shown here is derived from an EMBL/GenBank/DDBJ whole genome shotgun (WGS) entry which is preliminary data.</text>
</comment>
<feature type="region of interest" description="Disordered" evidence="1">
    <location>
        <begin position="73"/>
        <end position="106"/>
    </location>
</feature>
<evidence type="ECO:0000313" key="3">
    <source>
        <dbReference type="EMBL" id="TYA13191.1"/>
    </source>
</evidence>